<accession>A0A1K1RVC4</accession>
<name>A0A1K1RVC4_9PSEU</name>
<evidence type="ECO:0000313" key="2">
    <source>
        <dbReference type="EMBL" id="SFW76104.1"/>
    </source>
</evidence>
<reference evidence="3" key="1">
    <citation type="submission" date="2016-11" db="EMBL/GenBank/DDBJ databases">
        <authorList>
            <person name="Varghese N."/>
            <person name="Submissions S."/>
        </authorList>
    </citation>
    <scope>NUCLEOTIDE SEQUENCE [LARGE SCALE GENOMIC DNA]</scope>
    <source>
        <strain evidence="3">DSM 44671</strain>
    </source>
</reference>
<dbReference type="InterPro" id="IPR045745">
    <property type="entry name" value="HTH_58_Actinobacteria-type"/>
</dbReference>
<dbReference type="RefSeq" id="WP_072477747.1">
    <property type="nucleotide sequence ID" value="NZ_FPJG01000006.1"/>
</dbReference>
<dbReference type="STRING" id="546364.SAMN04489730_4058"/>
<sequence>MEDQGKHDGDDGDPAERSRRLVQAYEQGASIHELAEKAGLSYTWMRRKLLKAGADLRRRPSPKTSPVPVDQLAEEYRQGASILQLAKKYGLYYKRVRELLLGHGVQLRPSTRGTPDS</sequence>
<organism evidence="2 3">
    <name type="scientific">Amycolatopsis australiensis</name>
    <dbReference type="NCBI Taxonomy" id="546364"/>
    <lineage>
        <taxon>Bacteria</taxon>
        <taxon>Bacillati</taxon>
        <taxon>Actinomycetota</taxon>
        <taxon>Actinomycetes</taxon>
        <taxon>Pseudonocardiales</taxon>
        <taxon>Pseudonocardiaceae</taxon>
        <taxon>Amycolatopsis</taxon>
    </lineage>
</organism>
<dbReference type="OrthoDB" id="3637980at2"/>
<feature type="domain" description="Helix-turn-helix" evidence="1">
    <location>
        <begin position="71"/>
        <end position="109"/>
    </location>
</feature>
<dbReference type="Gene3D" id="1.10.10.60">
    <property type="entry name" value="Homeodomain-like"/>
    <property type="match status" value="1"/>
</dbReference>
<dbReference type="Pfam" id="PF19575">
    <property type="entry name" value="HTH_58"/>
    <property type="match status" value="2"/>
</dbReference>
<evidence type="ECO:0000259" key="1">
    <source>
        <dbReference type="Pfam" id="PF19575"/>
    </source>
</evidence>
<dbReference type="AlphaFoldDB" id="A0A1K1RVC4"/>
<feature type="domain" description="Helix-turn-helix" evidence="1">
    <location>
        <begin position="19"/>
        <end position="60"/>
    </location>
</feature>
<protein>
    <recommendedName>
        <fullName evidence="1">Helix-turn-helix domain-containing protein</fullName>
    </recommendedName>
</protein>
<dbReference type="Proteomes" id="UP000182740">
    <property type="component" value="Unassembled WGS sequence"/>
</dbReference>
<gene>
    <name evidence="2" type="ORF">SAMN04489730_4058</name>
</gene>
<dbReference type="EMBL" id="FPJG01000006">
    <property type="protein sequence ID" value="SFW76104.1"/>
    <property type="molecule type" value="Genomic_DNA"/>
</dbReference>
<proteinExistence type="predicted"/>
<evidence type="ECO:0000313" key="3">
    <source>
        <dbReference type="Proteomes" id="UP000182740"/>
    </source>
</evidence>
<keyword evidence="3" id="KW-1185">Reference proteome</keyword>